<dbReference type="GeneID" id="37040124"/>
<keyword evidence="1" id="KW-0472">Membrane</keyword>
<name>A0A316YVS4_9BASI</name>
<dbReference type="EMBL" id="KZ819634">
    <property type="protein sequence ID" value="PWN93232.1"/>
    <property type="molecule type" value="Genomic_DNA"/>
</dbReference>
<keyword evidence="1" id="KW-1133">Transmembrane helix</keyword>
<dbReference type="AlphaFoldDB" id="A0A316YVS4"/>
<feature type="transmembrane region" description="Helical" evidence="1">
    <location>
        <begin position="12"/>
        <end position="32"/>
    </location>
</feature>
<protein>
    <submittedName>
        <fullName evidence="2">Uncharacterized protein</fullName>
    </submittedName>
</protein>
<reference evidence="2 3" key="1">
    <citation type="journal article" date="2018" name="Mol. Biol. Evol.">
        <title>Broad Genomic Sampling Reveals a Smut Pathogenic Ancestry of the Fungal Clade Ustilaginomycotina.</title>
        <authorList>
            <person name="Kijpornyongpan T."/>
            <person name="Mondo S.J."/>
            <person name="Barry K."/>
            <person name="Sandor L."/>
            <person name="Lee J."/>
            <person name="Lipzen A."/>
            <person name="Pangilinan J."/>
            <person name="LaButti K."/>
            <person name="Hainaut M."/>
            <person name="Henrissat B."/>
            <person name="Grigoriev I.V."/>
            <person name="Spatafora J.W."/>
            <person name="Aime M.C."/>
        </authorList>
    </citation>
    <scope>NUCLEOTIDE SEQUENCE [LARGE SCALE GENOMIC DNA]</scope>
    <source>
        <strain evidence="2 3">MCA 4198</strain>
    </source>
</reference>
<keyword evidence="1" id="KW-0812">Transmembrane</keyword>
<proteinExistence type="predicted"/>
<evidence type="ECO:0000256" key="1">
    <source>
        <dbReference type="SAM" id="Phobius"/>
    </source>
</evidence>
<evidence type="ECO:0000313" key="3">
    <source>
        <dbReference type="Proteomes" id="UP000245768"/>
    </source>
</evidence>
<dbReference type="Proteomes" id="UP000245768">
    <property type="component" value="Unassembled WGS sequence"/>
</dbReference>
<sequence length="124" mass="14331">MRKPCNTILGSLSAWFTFWSLSKIMCAWFVLLRCSSNWAFRSSTSPDGTLSRSLDLMDEEAHGGSHEPSNKRSRFYIRRDDKNSRWSAFPNLIYCDAHMGVLRPRGQRFPASVHTMGCEFRYKA</sequence>
<gene>
    <name evidence="2" type="ORF">FA10DRAFT_16844</name>
</gene>
<dbReference type="InParanoid" id="A0A316YVS4"/>
<dbReference type="RefSeq" id="XP_025380430.1">
    <property type="nucleotide sequence ID" value="XM_025518208.1"/>
</dbReference>
<organism evidence="2 3">
    <name type="scientific">Acaromyces ingoldii</name>
    <dbReference type="NCBI Taxonomy" id="215250"/>
    <lineage>
        <taxon>Eukaryota</taxon>
        <taxon>Fungi</taxon>
        <taxon>Dikarya</taxon>
        <taxon>Basidiomycota</taxon>
        <taxon>Ustilaginomycotina</taxon>
        <taxon>Exobasidiomycetes</taxon>
        <taxon>Exobasidiales</taxon>
        <taxon>Cryptobasidiaceae</taxon>
        <taxon>Acaromyces</taxon>
    </lineage>
</organism>
<accession>A0A316YVS4</accession>
<evidence type="ECO:0000313" key="2">
    <source>
        <dbReference type="EMBL" id="PWN93232.1"/>
    </source>
</evidence>
<keyword evidence="3" id="KW-1185">Reference proteome</keyword>